<dbReference type="KEGG" id="cfi:Celf_3530"/>
<feature type="transmembrane region" description="Helical" evidence="1">
    <location>
        <begin position="35"/>
        <end position="60"/>
    </location>
</feature>
<dbReference type="eggNOG" id="ENOG50330P0">
    <property type="taxonomic scope" value="Bacteria"/>
</dbReference>
<evidence type="ECO:0000256" key="1">
    <source>
        <dbReference type="SAM" id="Phobius"/>
    </source>
</evidence>
<dbReference type="HOGENOM" id="CLU_070743_0_0_11"/>
<organism evidence="3 4">
    <name type="scientific">Cellulomonas fimi (strain ATCC 484 / DSM 20113 / JCM 1341 / CCUG 24087 / LMG 16345 / NBRC 15513 / NCIMB 8980 / NCTC 7547 / NRS-133)</name>
    <dbReference type="NCBI Taxonomy" id="590998"/>
    <lineage>
        <taxon>Bacteria</taxon>
        <taxon>Bacillati</taxon>
        <taxon>Actinomycetota</taxon>
        <taxon>Actinomycetes</taxon>
        <taxon>Micrococcales</taxon>
        <taxon>Cellulomonadaceae</taxon>
        <taxon>Cellulomonas</taxon>
    </lineage>
</organism>
<evidence type="ECO:0000313" key="3">
    <source>
        <dbReference type="EMBL" id="AEE47641.1"/>
    </source>
</evidence>
<protein>
    <recommendedName>
        <fullName evidence="2">DUF4190 domain-containing protein</fullName>
    </recommendedName>
</protein>
<keyword evidence="1" id="KW-0812">Transmembrane</keyword>
<keyword evidence="1" id="KW-1133">Transmembrane helix</keyword>
<dbReference type="STRING" id="590998.Celf_3530"/>
<sequence>MWSLVTGVLALGPVAVVLGIVALRRIASRGTRGRGLAVAGLVLGAVGTLALAGTVVGLVLTAQATRPLPADVTSARDARAVQLVTGSCVEELPDDGPVDTVRVVPCAEPHAAQVVTQFDFDRDAVWPGQAAAHARVARACVLDDAEREAGVRAVTWAPTERGWAGGDRRGLCLAVVDGTVSGSFLDGSATLS</sequence>
<name>F4H323_CELFA</name>
<dbReference type="Proteomes" id="UP000008460">
    <property type="component" value="Chromosome"/>
</dbReference>
<feature type="domain" description="DUF4190" evidence="2">
    <location>
        <begin position="2"/>
        <end position="51"/>
    </location>
</feature>
<dbReference type="AlphaFoldDB" id="F4H323"/>
<gene>
    <name evidence="3" type="ordered locus">Celf_3530</name>
</gene>
<keyword evidence="4" id="KW-1185">Reference proteome</keyword>
<dbReference type="InterPro" id="IPR025241">
    <property type="entry name" value="DUF4190"/>
</dbReference>
<feature type="transmembrane region" description="Helical" evidence="1">
    <location>
        <begin position="6"/>
        <end position="23"/>
    </location>
</feature>
<proteinExistence type="predicted"/>
<keyword evidence="1" id="KW-0472">Membrane</keyword>
<dbReference type="Pfam" id="PF13828">
    <property type="entry name" value="DUF4190"/>
    <property type="match status" value="1"/>
</dbReference>
<dbReference type="EMBL" id="CP002666">
    <property type="protein sequence ID" value="AEE47641.1"/>
    <property type="molecule type" value="Genomic_DNA"/>
</dbReference>
<reference evidence="3 4" key="1">
    <citation type="submission" date="2011-04" db="EMBL/GenBank/DDBJ databases">
        <title>Complete sequence of Cellulomonas fimi ATCC 484.</title>
        <authorList>
            <consortium name="US DOE Joint Genome Institute"/>
            <person name="Lucas S."/>
            <person name="Han J."/>
            <person name="Lapidus A."/>
            <person name="Cheng J.-F."/>
            <person name="Goodwin L."/>
            <person name="Pitluck S."/>
            <person name="Peters L."/>
            <person name="Chertkov O."/>
            <person name="Detter J.C."/>
            <person name="Han C."/>
            <person name="Tapia R."/>
            <person name="Land M."/>
            <person name="Hauser L."/>
            <person name="Kyrpides N."/>
            <person name="Ivanova N."/>
            <person name="Ovchinnikova G."/>
            <person name="Pagani I."/>
            <person name="Mead D."/>
            <person name="Brumm P."/>
            <person name="Woyke T."/>
        </authorList>
    </citation>
    <scope>NUCLEOTIDE SEQUENCE [LARGE SCALE GENOMIC DNA]</scope>
    <source>
        <strain evidence="4">ATCC 484 / DSM 20113 / JCM 1341 / NBRC 15513 / NCIMB 8980 / NCTC 7547</strain>
    </source>
</reference>
<evidence type="ECO:0000259" key="2">
    <source>
        <dbReference type="Pfam" id="PF13828"/>
    </source>
</evidence>
<accession>F4H323</accession>
<evidence type="ECO:0000313" key="4">
    <source>
        <dbReference type="Proteomes" id="UP000008460"/>
    </source>
</evidence>